<dbReference type="InterPro" id="IPR007863">
    <property type="entry name" value="Peptidase_M16_C"/>
</dbReference>
<accession>A0A1H9EX70</accession>
<dbReference type="Proteomes" id="UP000182360">
    <property type="component" value="Unassembled WGS sequence"/>
</dbReference>
<dbReference type="GO" id="GO:0006508">
    <property type="term" value="P:proteolysis"/>
    <property type="evidence" value="ECO:0007669"/>
    <property type="project" value="UniProtKB-KW"/>
</dbReference>
<dbReference type="STRING" id="163.SAMN04487775_11229"/>
<name>A0A1H9EX70_9SPIR</name>
<evidence type="ECO:0000256" key="1">
    <source>
        <dbReference type="SAM" id="SignalP"/>
    </source>
</evidence>
<keyword evidence="3" id="KW-0378">Hydrolase</keyword>
<dbReference type="GO" id="GO:0008233">
    <property type="term" value="F:peptidase activity"/>
    <property type="evidence" value="ECO:0007669"/>
    <property type="project" value="UniProtKB-KW"/>
</dbReference>
<dbReference type="OrthoDB" id="353437at2"/>
<organism evidence="3 4">
    <name type="scientific">Treponema bryantii</name>
    <dbReference type="NCBI Taxonomy" id="163"/>
    <lineage>
        <taxon>Bacteria</taxon>
        <taxon>Pseudomonadati</taxon>
        <taxon>Spirochaetota</taxon>
        <taxon>Spirochaetia</taxon>
        <taxon>Spirochaetales</taxon>
        <taxon>Treponemataceae</taxon>
        <taxon>Treponema</taxon>
    </lineage>
</organism>
<proteinExistence type="predicted"/>
<dbReference type="GO" id="GO:0046872">
    <property type="term" value="F:metal ion binding"/>
    <property type="evidence" value="ECO:0007669"/>
    <property type="project" value="InterPro"/>
</dbReference>
<dbReference type="EMBL" id="FOFU01000003">
    <property type="protein sequence ID" value="SEQ30197.1"/>
    <property type="molecule type" value="Genomic_DNA"/>
</dbReference>
<evidence type="ECO:0000259" key="2">
    <source>
        <dbReference type="Pfam" id="PF05193"/>
    </source>
</evidence>
<dbReference type="Gene3D" id="3.30.830.10">
    <property type="entry name" value="Metalloenzyme, LuxS/M16 peptidase-like"/>
    <property type="match status" value="2"/>
</dbReference>
<dbReference type="AlphaFoldDB" id="A0A1H9EX70"/>
<keyword evidence="3" id="KW-0645">Protease</keyword>
<dbReference type="SUPFAM" id="SSF63411">
    <property type="entry name" value="LuxS/MPP-like metallohydrolase"/>
    <property type="match status" value="2"/>
</dbReference>
<keyword evidence="1" id="KW-0732">Signal</keyword>
<protein>
    <submittedName>
        <fullName evidence="3">Zinc protease</fullName>
    </submittedName>
</protein>
<keyword evidence="4" id="KW-1185">Reference proteome</keyword>
<sequence length="946" mass="106912">MIFKSNKILTIISLSTCLFTAKMFATPVKSVQEYTLENGMQVFILEDSSDAQVHIEYTCRAGFSSQTQSTCGFFKLYTKLVQAANANLTFTDVQCNADSSRYIIDVSPSQVEDTLFSLSDAVFSPDFSDELLKAQLTALKKEVNDNKDTMSFYINAAIDSRVFSEAPWKHDSGIYPPLFKKTTEKTARTVIKQISEQWYTPKNSAVFISGNLNTEHTMLMLRNSFGRFYSSFRTPSEKPSRPVNKQRKYVLHSNEISPDLTQLVIQYTLFDMEQSDLLALAMGYEGSLFKQQILSFNELNIPGDEYINVSAAHKKDSSRLIIQTLLQPPEDKKAAAATNSFKQTELFLKQLDLIPHIVRPEEFEYAKNQLEYSLNRTAAVPTELMQTLSEFWALEPYYQGDETDTEDYSSQTARRLMERPQKLHANTLTEALTKLQSEAPFIFVIINSKDYKLNKKAYTSAGFEEINEKNASWYVQQIFKEVLKEADTQDSAKLYSTQSIADDNSYYQKNRDTISNFTLSNGIKVYTKQNPLSAQTSLILSINGGKYNSFDDNGFEEVMINLTAGLIQKKLRAAQSEGLLTGAFYVSSETELSTGKIIVEFDTEDTSAVLKTLSDAIVYGEIAPADADRAVSARKYRKRLENGTASNQLYSALINRIYKKSRQSSVFEAEKEILLDTDYTKILSAYPAMLDASRYSVIICGALHEKLQPLMEETLGHLAPQENKEESEKENLNIQNPDLSGAKNLTIQVRHTFLTDIPAEKAGPQPAVLIPTTEFLDPVIYANQAPVPGTKQTALYNALLNYIGTKLEKSDSSYLVTVQFPRSNLNIGSLTIQNVAHTRELDAQYKSIIQTIKDQLHRLQANQTIVREIKNNWIQKQMYPTSSDTGTALLMQKGLELFVSQASQNPCWYLDEYNYIQTANAQDFLEIMEYFPVIPPDRIYSSDSKK</sequence>
<gene>
    <name evidence="3" type="ORF">SAMN04487977_103312</name>
</gene>
<dbReference type="RefSeq" id="WP_074642604.1">
    <property type="nucleotide sequence ID" value="NZ_FOFU01000003.1"/>
</dbReference>
<feature type="signal peptide" evidence="1">
    <location>
        <begin position="1"/>
        <end position="25"/>
    </location>
</feature>
<dbReference type="Pfam" id="PF05193">
    <property type="entry name" value="Peptidase_M16_C"/>
    <property type="match status" value="1"/>
</dbReference>
<evidence type="ECO:0000313" key="3">
    <source>
        <dbReference type="EMBL" id="SEQ30197.1"/>
    </source>
</evidence>
<feature type="chain" id="PRO_5010165776" evidence="1">
    <location>
        <begin position="26"/>
        <end position="946"/>
    </location>
</feature>
<dbReference type="PANTHER" id="PTHR11851">
    <property type="entry name" value="METALLOPROTEASE"/>
    <property type="match status" value="1"/>
</dbReference>
<evidence type="ECO:0000313" key="4">
    <source>
        <dbReference type="Proteomes" id="UP000182360"/>
    </source>
</evidence>
<dbReference type="InterPro" id="IPR050361">
    <property type="entry name" value="MPP/UQCRC_Complex"/>
</dbReference>
<reference evidence="3 4" key="1">
    <citation type="submission" date="2016-10" db="EMBL/GenBank/DDBJ databases">
        <authorList>
            <person name="de Groot N.N."/>
        </authorList>
    </citation>
    <scope>NUCLEOTIDE SEQUENCE [LARGE SCALE GENOMIC DNA]</scope>
    <source>
        <strain evidence="3 4">B25</strain>
    </source>
</reference>
<dbReference type="InterPro" id="IPR011249">
    <property type="entry name" value="Metalloenz_LuxS/M16"/>
</dbReference>
<feature type="domain" description="Peptidase M16 C-terminal" evidence="2">
    <location>
        <begin position="190"/>
        <end position="370"/>
    </location>
</feature>